<gene>
    <name evidence="1" type="ORF">AWH49_03270</name>
</gene>
<accession>A0A177L282</accession>
<keyword evidence="2" id="KW-1185">Reference proteome</keyword>
<evidence type="ECO:0000313" key="1">
    <source>
        <dbReference type="EMBL" id="OAH59748.1"/>
    </source>
</evidence>
<dbReference type="Gene3D" id="2.160.20.10">
    <property type="entry name" value="Single-stranded right-handed beta-helix, Pectin lyase-like"/>
    <property type="match status" value="1"/>
</dbReference>
<comment type="caution">
    <text evidence="1">The sequence shown here is derived from an EMBL/GenBank/DDBJ whole genome shotgun (WGS) entry which is preliminary data.</text>
</comment>
<reference evidence="1 2" key="1">
    <citation type="submission" date="2016-01" db="EMBL/GenBank/DDBJ databases">
        <title>Investigation of taxonomic status of Bacillus aminovorans.</title>
        <authorList>
            <person name="Verma A."/>
            <person name="Pal Y."/>
            <person name="Krishnamurthi S."/>
        </authorList>
    </citation>
    <scope>NUCLEOTIDE SEQUENCE [LARGE SCALE GENOMIC DNA]</scope>
    <source>
        <strain evidence="1 2">DSM 1314</strain>
    </source>
</reference>
<dbReference type="InterPro" id="IPR012334">
    <property type="entry name" value="Pectin_lyas_fold"/>
</dbReference>
<dbReference type="InterPro" id="IPR011050">
    <property type="entry name" value="Pectin_lyase_fold/virulence"/>
</dbReference>
<protein>
    <recommendedName>
        <fullName evidence="3">Pectate lyase superfamily protein domain-containing protein</fullName>
    </recommendedName>
</protein>
<dbReference type="RefSeq" id="WP_082862888.1">
    <property type="nucleotide sequence ID" value="NZ_JBCNAN010000013.1"/>
</dbReference>
<name>A0A177L282_9BACI</name>
<proteinExistence type="predicted"/>
<dbReference type="AlphaFoldDB" id="A0A177L282"/>
<dbReference type="Proteomes" id="UP000076935">
    <property type="component" value="Unassembled WGS sequence"/>
</dbReference>
<dbReference type="SUPFAM" id="SSF51126">
    <property type="entry name" value="Pectin lyase-like"/>
    <property type="match status" value="1"/>
</dbReference>
<sequence length="332" mass="37253">MINKKMKISGLAFMLLLAGIIFYLLFQEKTNNEKGEEESSTSTDRSSEENDVVAVEDFLIPTKGSRKDYSDAIQKAIDFCAAHKKEKVKLKANKKYTIKSGFTVKEGVKVEFGQNSILIVTGDFQVMNVEKDAVIINGTIQVMDPSFGSEVIYLKGNEQFDATNKTRIENMTIVNESGKHEGIGLSLYAKGPWHNISFVNFENISIVGFKTGIQLKAENPEGGTYSWVNANRFENITLEDCVQCIKIIGSMNIPNECSGNLFTGLQVQLTENTKQLLMVDGSHNQFESIVWDVQRIQNHDPLIIFTSKTEKNQLDTNLSTQYINDNGQNNEY</sequence>
<dbReference type="EMBL" id="LQWY01000056">
    <property type="protein sequence ID" value="OAH59748.1"/>
    <property type="molecule type" value="Genomic_DNA"/>
</dbReference>
<evidence type="ECO:0000313" key="2">
    <source>
        <dbReference type="Proteomes" id="UP000076935"/>
    </source>
</evidence>
<evidence type="ECO:0008006" key="3">
    <source>
        <dbReference type="Google" id="ProtNLM"/>
    </source>
</evidence>
<organism evidence="1 2">
    <name type="scientific">Domibacillus aminovorans</name>
    <dbReference type="NCBI Taxonomy" id="29332"/>
    <lineage>
        <taxon>Bacteria</taxon>
        <taxon>Bacillati</taxon>
        <taxon>Bacillota</taxon>
        <taxon>Bacilli</taxon>
        <taxon>Bacillales</taxon>
        <taxon>Bacillaceae</taxon>
        <taxon>Domibacillus</taxon>
    </lineage>
</organism>